<dbReference type="PANTHER" id="PTHR34386:SF1">
    <property type="entry name" value="GLUTAREDOXIN-LIKE PROTEIN NRDH"/>
    <property type="match status" value="1"/>
</dbReference>
<dbReference type="SUPFAM" id="SSF52833">
    <property type="entry name" value="Thioredoxin-like"/>
    <property type="match status" value="2"/>
</dbReference>
<dbReference type="OrthoDB" id="9795531at2"/>
<dbReference type="STRING" id="1121256.SAMN02746089_01388"/>
<evidence type="ECO:0000259" key="1">
    <source>
        <dbReference type="Pfam" id="PF00085"/>
    </source>
</evidence>
<dbReference type="GO" id="GO:0009055">
    <property type="term" value="F:electron transfer activity"/>
    <property type="evidence" value="ECO:0007669"/>
    <property type="project" value="TreeGrafter"/>
</dbReference>
<dbReference type="PANTHER" id="PTHR34386">
    <property type="entry name" value="GLUTAREDOXIN"/>
    <property type="match status" value="1"/>
</dbReference>
<dbReference type="CDD" id="cd02947">
    <property type="entry name" value="TRX_family"/>
    <property type="match status" value="1"/>
</dbReference>
<dbReference type="PROSITE" id="PS00195">
    <property type="entry name" value="GLUTAREDOXIN_1"/>
    <property type="match status" value="1"/>
</dbReference>
<dbReference type="GO" id="GO:0045454">
    <property type="term" value="P:cell redox homeostasis"/>
    <property type="evidence" value="ECO:0007669"/>
    <property type="project" value="TreeGrafter"/>
</dbReference>
<feature type="domain" description="Glutaredoxin" evidence="2">
    <location>
        <begin position="122"/>
        <end position="181"/>
    </location>
</feature>
<dbReference type="Pfam" id="PF00085">
    <property type="entry name" value="Thioredoxin"/>
    <property type="match status" value="1"/>
</dbReference>
<dbReference type="EMBL" id="FQVH01000013">
    <property type="protein sequence ID" value="SHF15473.1"/>
    <property type="molecule type" value="Genomic_DNA"/>
</dbReference>
<sequence length="196" mass="22144">MIEQIQDLKHFEEIKNSQKDYFLLIFYTDTSQKSIEALKNLEEFKSKNPDVSVYAVNASKVKDIHPLYNINAVPAVLLFKKGKPVDQVYGVQSSDFYERFTAQMPSKNAASKDNQNRKLHRVIVYTSTTCPWCAAAKAYLSKNHIPYTEINVSENPSAADELVRKTGHTGVPQIDIDGTFVIGFDKAKINRLLGIN</sequence>
<dbReference type="InterPro" id="IPR051548">
    <property type="entry name" value="Grx-like_ET"/>
</dbReference>
<dbReference type="InterPro" id="IPR013766">
    <property type="entry name" value="Thioredoxin_domain"/>
</dbReference>
<proteinExistence type="predicted"/>
<dbReference type="CDD" id="cd02976">
    <property type="entry name" value="NrdH"/>
    <property type="match status" value="1"/>
</dbReference>
<keyword evidence="4" id="KW-1185">Reference proteome</keyword>
<dbReference type="InterPro" id="IPR036249">
    <property type="entry name" value="Thioredoxin-like_sf"/>
</dbReference>
<dbReference type="Gene3D" id="3.40.30.10">
    <property type="entry name" value="Glutaredoxin"/>
    <property type="match status" value="2"/>
</dbReference>
<gene>
    <name evidence="3" type="ORF">SAMN02746089_01388</name>
</gene>
<dbReference type="InterPro" id="IPR002109">
    <property type="entry name" value="Glutaredoxin"/>
</dbReference>
<dbReference type="Pfam" id="PF00462">
    <property type="entry name" value="Glutaredoxin"/>
    <property type="match status" value="1"/>
</dbReference>
<dbReference type="InterPro" id="IPR011767">
    <property type="entry name" value="GLR_AS"/>
</dbReference>
<evidence type="ECO:0000313" key="3">
    <source>
        <dbReference type="EMBL" id="SHF15473.1"/>
    </source>
</evidence>
<accession>A0A1M4ZBQ1</accession>
<dbReference type="PROSITE" id="PS51354">
    <property type="entry name" value="GLUTAREDOXIN_2"/>
    <property type="match status" value="1"/>
</dbReference>
<evidence type="ECO:0000259" key="2">
    <source>
        <dbReference type="Pfam" id="PF00462"/>
    </source>
</evidence>
<reference evidence="3 4" key="1">
    <citation type="submission" date="2016-11" db="EMBL/GenBank/DDBJ databases">
        <authorList>
            <person name="Jaros S."/>
            <person name="Januszkiewicz K."/>
            <person name="Wedrychowicz H."/>
        </authorList>
    </citation>
    <scope>NUCLEOTIDE SEQUENCE [LARGE SCALE GENOMIC DNA]</scope>
    <source>
        <strain evidence="3 4">DSM 17918</strain>
    </source>
</reference>
<dbReference type="RefSeq" id="WP_073343218.1">
    <property type="nucleotide sequence ID" value="NZ_FQVH01000013.1"/>
</dbReference>
<protein>
    <submittedName>
        <fullName evidence="3">Glutaredoxin-like protein, YruB-family</fullName>
    </submittedName>
</protein>
<feature type="domain" description="Thioredoxin" evidence="1">
    <location>
        <begin position="9"/>
        <end position="95"/>
    </location>
</feature>
<dbReference type="Proteomes" id="UP000184088">
    <property type="component" value="Unassembled WGS sequence"/>
</dbReference>
<organism evidence="3 4">
    <name type="scientific">Caldanaerobius fijiensis DSM 17918</name>
    <dbReference type="NCBI Taxonomy" id="1121256"/>
    <lineage>
        <taxon>Bacteria</taxon>
        <taxon>Bacillati</taxon>
        <taxon>Bacillota</taxon>
        <taxon>Clostridia</taxon>
        <taxon>Thermoanaerobacterales</taxon>
        <taxon>Thermoanaerobacteraceae</taxon>
        <taxon>Caldanaerobius</taxon>
    </lineage>
</organism>
<name>A0A1M4ZBQ1_9THEO</name>
<evidence type="ECO:0000313" key="4">
    <source>
        <dbReference type="Proteomes" id="UP000184088"/>
    </source>
</evidence>
<dbReference type="AlphaFoldDB" id="A0A1M4ZBQ1"/>